<proteinExistence type="predicted"/>
<keyword evidence="2" id="KW-0812">Transmembrane</keyword>
<reference evidence="3 4" key="1">
    <citation type="submission" date="2019-11" db="EMBL/GenBank/DDBJ databases">
        <authorList>
            <person name="Criscuolo A."/>
        </authorList>
    </citation>
    <scope>NUCLEOTIDE SEQUENCE [LARGE SCALE GENOMIC DNA]</scope>
    <source>
        <strain evidence="3">CIP111667</strain>
    </source>
</reference>
<feature type="compositionally biased region" description="Basic and acidic residues" evidence="1">
    <location>
        <begin position="221"/>
        <end position="234"/>
    </location>
</feature>
<dbReference type="EMBL" id="CACRYJ010000025">
    <property type="protein sequence ID" value="VZO36640.1"/>
    <property type="molecule type" value="Genomic_DNA"/>
</dbReference>
<evidence type="ECO:0000313" key="4">
    <source>
        <dbReference type="Proteomes" id="UP000419743"/>
    </source>
</evidence>
<evidence type="ECO:0000256" key="2">
    <source>
        <dbReference type="SAM" id="Phobius"/>
    </source>
</evidence>
<organism evidence="3 4">
    <name type="scientific">Occultella aeris</name>
    <dbReference type="NCBI Taxonomy" id="2761496"/>
    <lineage>
        <taxon>Bacteria</taxon>
        <taxon>Bacillati</taxon>
        <taxon>Actinomycetota</taxon>
        <taxon>Actinomycetes</taxon>
        <taxon>Micrococcales</taxon>
        <taxon>Ruaniaceae</taxon>
        <taxon>Occultella</taxon>
    </lineage>
</organism>
<keyword evidence="4" id="KW-1185">Reference proteome</keyword>
<dbReference type="Proteomes" id="UP000419743">
    <property type="component" value="Unassembled WGS sequence"/>
</dbReference>
<protein>
    <recommendedName>
        <fullName evidence="5">Capsular polysaccharide biosynthesis protein</fullName>
    </recommendedName>
</protein>
<accession>A0A7M4DI76</accession>
<evidence type="ECO:0000313" key="3">
    <source>
        <dbReference type="EMBL" id="VZO36640.1"/>
    </source>
</evidence>
<feature type="compositionally biased region" description="Low complexity" evidence="1">
    <location>
        <begin position="265"/>
        <end position="274"/>
    </location>
</feature>
<evidence type="ECO:0008006" key="5">
    <source>
        <dbReference type="Google" id="ProtNLM"/>
    </source>
</evidence>
<feature type="region of interest" description="Disordered" evidence="1">
    <location>
        <begin position="203"/>
        <end position="274"/>
    </location>
</feature>
<feature type="transmembrane region" description="Helical" evidence="2">
    <location>
        <begin position="167"/>
        <end position="193"/>
    </location>
</feature>
<feature type="transmembrane region" description="Helical" evidence="2">
    <location>
        <begin position="14"/>
        <end position="32"/>
    </location>
</feature>
<name>A0A7M4DI76_9MICO</name>
<evidence type="ECO:0000256" key="1">
    <source>
        <dbReference type="SAM" id="MobiDB-lite"/>
    </source>
</evidence>
<keyword evidence="2" id="KW-1133">Transmembrane helix</keyword>
<keyword evidence="2" id="KW-0472">Membrane</keyword>
<feature type="compositionally biased region" description="Basic and acidic residues" evidence="1">
    <location>
        <begin position="241"/>
        <end position="251"/>
    </location>
</feature>
<comment type="caution">
    <text evidence="3">The sequence shown here is derived from an EMBL/GenBank/DDBJ whole genome shotgun (WGS) entry which is preliminary data.</text>
</comment>
<dbReference type="AlphaFoldDB" id="A0A7M4DI76"/>
<gene>
    <name evidence="3" type="ORF">HALOF300_01827</name>
</gene>
<sequence length="274" mass="29534">MDVWRITVATLRRWYIFVPLLALTGWGVLSVGDQIDPEYQVSGTFILTPSLEETEIPDPYGGAVQATQVIAIVLNSPTTREQIVEMGLEPDYTVAGGGRSSTIMTVSVLGRDREATIETGNVLIEMTRQELETRQSEAGIPPGAQYGLSVISPPAVDSVVYDGKTQIQAVVGVVGAAVALLAALLFDDIVGLIKRRLKQRRLRRSARPGDAIDGTADEPEVTPHDDAQPSHEDVDVSEVSEGERPVERQTVADEFGTPDDDVVRTVDTVASARA</sequence>